<name>A0A8X6GFQ6_TRICU</name>
<proteinExistence type="predicted"/>
<evidence type="ECO:0000313" key="2">
    <source>
        <dbReference type="Proteomes" id="UP000887116"/>
    </source>
</evidence>
<evidence type="ECO:0000313" key="1">
    <source>
        <dbReference type="EMBL" id="GFR03946.1"/>
    </source>
</evidence>
<accession>A0A8X6GFQ6</accession>
<protein>
    <submittedName>
        <fullName evidence="1">Uncharacterized protein</fullName>
    </submittedName>
</protein>
<dbReference type="EMBL" id="BMAO01025620">
    <property type="protein sequence ID" value="GFR03946.1"/>
    <property type="molecule type" value="Genomic_DNA"/>
</dbReference>
<reference evidence="1" key="1">
    <citation type="submission" date="2020-07" db="EMBL/GenBank/DDBJ databases">
        <title>Multicomponent nature underlies the extraordinary mechanical properties of spider dragline silk.</title>
        <authorList>
            <person name="Kono N."/>
            <person name="Nakamura H."/>
            <person name="Mori M."/>
            <person name="Yoshida Y."/>
            <person name="Ohtoshi R."/>
            <person name="Malay A.D."/>
            <person name="Moran D.A.P."/>
            <person name="Tomita M."/>
            <person name="Numata K."/>
            <person name="Arakawa K."/>
        </authorList>
    </citation>
    <scope>NUCLEOTIDE SEQUENCE</scope>
</reference>
<gene>
    <name evidence="1" type="ORF">TNCT_224041</name>
</gene>
<organism evidence="1 2">
    <name type="scientific">Trichonephila clavata</name>
    <name type="common">Joro spider</name>
    <name type="synonym">Nephila clavata</name>
    <dbReference type="NCBI Taxonomy" id="2740835"/>
    <lineage>
        <taxon>Eukaryota</taxon>
        <taxon>Metazoa</taxon>
        <taxon>Ecdysozoa</taxon>
        <taxon>Arthropoda</taxon>
        <taxon>Chelicerata</taxon>
        <taxon>Arachnida</taxon>
        <taxon>Araneae</taxon>
        <taxon>Araneomorphae</taxon>
        <taxon>Entelegynae</taxon>
        <taxon>Araneoidea</taxon>
        <taxon>Nephilidae</taxon>
        <taxon>Trichonephila</taxon>
    </lineage>
</organism>
<dbReference type="AlphaFoldDB" id="A0A8X6GFQ6"/>
<dbReference type="Proteomes" id="UP000887116">
    <property type="component" value="Unassembled WGS sequence"/>
</dbReference>
<dbReference type="OrthoDB" id="10339944at2759"/>
<sequence length="76" mass="8890">MTRFDDFIVEQSFPEIECRFSGMRGVLQVKRSVGRHQIGPSFFFDGESDAFVARFRVFVCSPIYLLPWCFVLETDE</sequence>
<keyword evidence="2" id="KW-1185">Reference proteome</keyword>
<comment type="caution">
    <text evidence="1">The sequence shown here is derived from an EMBL/GenBank/DDBJ whole genome shotgun (WGS) entry which is preliminary data.</text>
</comment>